<sequence>MNHDRVKWSPSNNSNPTLLLNGQKQHFRLSHHVIFGRGHDMRYPFTKNESLLRYSPKKSNLQRRNMINVPLDRGRRVTSAAREASGGGGKERYVAAVFVSLPTVKIPHDAETVTVRARGLGSEAALQGFVDGFVGE</sequence>
<keyword evidence="2" id="KW-1185">Reference proteome</keyword>
<dbReference type="AlphaFoldDB" id="A0AAV4W6Y6"/>
<gene>
    <name evidence="1" type="ORF">CEXT_278371</name>
</gene>
<evidence type="ECO:0000313" key="2">
    <source>
        <dbReference type="Proteomes" id="UP001054945"/>
    </source>
</evidence>
<organism evidence="1 2">
    <name type="scientific">Caerostris extrusa</name>
    <name type="common">Bark spider</name>
    <name type="synonym">Caerostris bankana</name>
    <dbReference type="NCBI Taxonomy" id="172846"/>
    <lineage>
        <taxon>Eukaryota</taxon>
        <taxon>Metazoa</taxon>
        <taxon>Ecdysozoa</taxon>
        <taxon>Arthropoda</taxon>
        <taxon>Chelicerata</taxon>
        <taxon>Arachnida</taxon>
        <taxon>Araneae</taxon>
        <taxon>Araneomorphae</taxon>
        <taxon>Entelegynae</taxon>
        <taxon>Araneoidea</taxon>
        <taxon>Araneidae</taxon>
        <taxon>Caerostris</taxon>
    </lineage>
</organism>
<comment type="caution">
    <text evidence="1">The sequence shown here is derived from an EMBL/GenBank/DDBJ whole genome shotgun (WGS) entry which is preliminary data.</text>
</comment>
<reference evidence="1 2" key="1">
    <citation type="submission" date="2021-06" db="EMBL/GenBank/DDBJ databases">
        <title>Caerostris extrusa draft genome.</title>
        <authorList>
            <person name="Kono N."/>
            <person name="Arakawa K."/>
        </authorList>
    </citation>
    <scope>NUCLEOTIDE SEQUENCE [LARGE SCALE GENOMIC DNA]</scope>
</reference>
<name>A0AAV4W6Y6_CAEEX</name>
<protein>
    <submittedName>
        <fullName evidence="1">Uncharacterized protein</fullName>
    </submittedName>
</protein>
<proteinExistence type="predicted"/>
<dbReference type="Proteomes" id="UP001054945">
    <property type="component" value="Unassembled WGS sequence"/>
</dbReference>
<dbReference type="EMBL" id="BPLR01015764">
    <property type="protein sequence ID" value="GIY78522.1"/>
    <property type="molecule type" value="Genomic_DNA"/>
</dbReference>
<accession>A0AAV4W6Y6</accession>
<evidence type="ECO:0000313" key="1">
    <source>
        <dbReference type="EMBL" id="GIY78522.1"/>
    </source>
</evidence>